<feature type="chain" id="PRO_5040358456" description="Trehalase" evidence="6">
    <location>
        <begin position="20"/>
        <end position="711"/>
    </location>
</feature>
<dbReference type="PANTHER" id="PTHR23403:SF6">
    <property type="entry name" value="CYTOSOLIC NEUTRAL TREHALASE-RELATED"/>
    <property type="match status" value="1"/>
</dbReference>
<reference evidence="8" key="1">
    <citation type="journal article" date="2021" name="Nat. Commun.">
        <title>Genetic determinants of endophytism in the Arabidopsis root mycobiome.</title>
        <authorList>
            <person name="Mesny F."/>
            <person name="Miyauchi S."/>
            <person name="Thiergart T."/>
            <person name="Pickel B."/>
            <person name="Atanasova L."/>
            <person name="Karlsson M."/>
            <person name="Huettel B."/>
            <person name="Barry K.W."/>
            <person name="Haridas S."/>
            <person name="Chen C."/>
            <person name="Bauer D."/>
            <person name="Andreopoulos W."/>
            <person name="Pangilinan J."/>
            <person name="LaButti K."/>
            <person name="Riley R."/>
            <person name="Lipzen A."/>
            <person name="Clum A."/>
            <person name="Drula E."/>
            <person name="Henrissat B."/>
            <person name="Kohler A."/>
            <person name="Grigoriev I.V."/>
            <person name="Martin F.M."/>
            <person name="Hacquard S."/>
        </authorList>
    </citation>
    <scope>NUCLEOTIDE SEQUENCE</scope>
    <source>
        <strain evidence="8">MPI-CAGE-CH-0243</strain>
    </source>
</reference>
<name>A0A9P9D5M9_9PLEO</name>
<dbReference type="SUPFAM" id="SSF48208">
    <property type="entry name" value="Six-hairpin glycosidases"/>
    <property type="match status" value="1"/>
</dbReference>
<accession>A0A9P9D5M9</accession>
<proteinExistence type="inferred from homology"/>
<dbReference type="GO" id="GO:0005993">
    <property type="term" value="P:trehalose catabolic process"/>
    <property type="evidence" value="ECO:0007669"/>
    <property type="project" value="InterPro"/>
</dbReference>
<dbReference type="Proteomes" id="UP000700596">
    <property type="component" value="Unassembled WGS sequence"/>
</dbReference>
<dbReference type="GO" id="GO:0005737">
    <property type="term" value="C:cytoplasm"/>
    <property type="evidence" value="ECO:0007669"/>
    <property type="project" value="InterPro"/>
</dbReference>
<feature type="signal peptide" evidence="6">
    <location>
        <begin position="1"/>
        <end position="19"/>
    </location>
</feature>
<dbReference type="InterPro" id="IPR011120">
    <property type="entry name" value="Trehalase_Ca-bd"/>
</dbReference>
<evidence type="ECO:0000256" key="5">
    <source>
        <dbReference type="RuleBase" id="RU361180"/>
    </source>
</evidence>
<dbReference type="PROSITE" id="PS00018">
    <property type="entry name" value="EF_HAND_1"/>
    <property type="match status" value="1"/>
</dbReference>
<organism evidence="8 9">
    <name type="scientific">Dendryphion nanum</name>
    <dbReference type="NCBI Taxonomy" id="256645"/>
    <lineage>
        <taxon>Eukaryota</taxon>
        <taxon>Fungi</taxon>
        <taxon>Dikarya</taxon>
        <taxon>Ascomycota</taxon>
        <taxon>Pezizomycotina</taxon>
        <taxon>Dothideomycetes</taxon>
        <taxon>Pleosporomycetidae</taxon>
        <taxon>Pleosporales</taxon>
        <taxon>Torulaceae</taxon>
        <taxon>Dendryphion</taxon>
    </lineage>
</organism>
<evidence type="ECO:0000256" key="2">
    <source>
        <dbReference type="ARBA" id="ARBA00005615"/>
    </source>
</evidence>
<dbReference type="Pfam" id="PF01204">
    <property type="entry name" value="Trehalase"/>
    <property type="match status" value="1"/>
</dbReference>
<gene>
    <name evidence="8" type="ORF">B0J11DRAFT_554109</name>
</gene>
<comment type="catalytic activity">
    <reaction evidence="1 5">
        <text>alpha,alpha-trehalose + H2O = alpha-D-glucose + beta-D-glucose</text>
        <dbReference type="Rhea" id="RHEA:32675"/>
        <dbReference type="ChEBI" id="CHEBI:15377"/>
        <dbReference type="ChEBI" id="CHEBI:15903"/>
        <dbReference type="ChEBI" id="CHEBI:16551"/>
        <dbReference type="ChEBI" id="CHEBI:17925"/>
        <dbReference type="EC" id="3.2.1.28"/>
    </reaction>
</comment>
<evidence type="ECO:0000313" key="8">
    <source>
        <dbReference type="EMBL" id="KAH7112942.1"/>
    </source>
</evidence>
<dbReference type="EMBL" id="JAGMWT010000020">
    <property type="protein sequence ID" value="KAH7112942.1"/>
    <property type="molecule type" value="Genomic_DNA"/>
</dbReference>
<dbReference type="InterPro" id="IPR018247">
    <property type="entry name" value="EF_Hand_1_Ca_BS"/>
</dbReference>
<comment type="caution">
    <text evidence="8">The sequence shown here is derived from an EMBL/GenBank/DDBJ whole genome shotgun (WGS) entry which is preliminary data.</text>
</comment>
<dbReference type="GO" id="GO:0004555">
    <property type="term" value="F:alpha,alpha-trehalase activity"/>
    <property type="evidence" value="ECO:0007669"/>
    <property type="project" value="UniProtKB-EC"/>
</dbReference>
<dbReference type="Gene3D" id="1.50.10.10">
    <property type="match status" value="1"/>
</dbReference>
<dbReference type="AlphaFoldDB" id="A0A9P9D5M9"/>
<keyword evidence="9" id="KW-1185">Reference proteome</keyword>
<feature type="domain" description="Neutral trehalase Ca2+ binding" evidence="7">
    <location>
        <begin position="72"/>
        <end position="101"/>
    </location>
</feature>
<keyword evidence="4 5" id="KW-0326">Glycosidase</keyword>
<dbReference type="GO" id="GO:0005509">
    <property type="term" value="F:calcium ion binding"/>
    <property type="evidence" value="ECO:0007669"/>
    <property type="project" value="InterPro"/>
</dbReference>
<sequence length="711" mass="81447">MVITRAWKFLLKLFVQSRAQHILRAKIRARYTSCTLLWRRSWDHAAAKTHRRGSHDLSSQLPGYMVDVETTLETLLIREDTDGDGQITIDDLGHKILRLRTASSKGFRSLDVRGNYILSNLLQELVVAQENKQRWAVVKKITLEENPVLRLRRLIKDRFWGNLERRLDESVIDKAAPDDKDYSENPQPRIYVPQGVPKQIAYYRDVARRRPDLRLDVQIIPTVITDETYRELNKKPGLLALDMEEVTDPVSGDTTMRGLPFIVPGGCFNELYNWDSYFIAIGLLADGRVDLVTALVRNFIFEIQHYGLIPNANRSYYLLRSQPPFLTDVALKVYEKMPKDASSKNFLRLAILAAIKEYYKVWVSHPRYDPESGLSRYRPAGVATPPECTTEHFEGILEPFAAKHAMSLDAFRNAYDAGLIAEPELDEYFLHDRGVRESGHDISMRVEHVCADLATIDLNCLLYKYETDIARVIRLEFGDALPIPAAFCIPGQTVDRIETSSTWDRKAKGRKQSIDKHLWNEEKGIYLDYNTKSRTQTSFESATCFWALWCGVASPHQAARLVAKSLPRFERVGGLLSTTRDLKGQQACHDAHQWDFPYGWAPHQVMAWDGLRRYGYVDEATRLAYRWLYLITKVFVDFNGTVVEKYDVTQDLDPHKVNVDYGNQGLGFKGYAKEGFGWTNASFVHGLDFLPTHAQRALGVLAPWEVYVGMN</sequence>
<evidence type="ECO:0000313" key="9">
    <source>
        <dbReference type="Proteomes" id="UP000700596"/>
    </source>
</evidence>
<evidence type="ECO:0000256" key="6">
    <source>
        <dbReference type="SAM" id="SignalP"/>
    </source>
</evidence>
<dbReference type="InterPro" id="IPR001661">
    <property type="entry name" value="Glyco_hydro_37"/>
</dbReference>
<dbReference type="InterPro" id="IPR012341">
    <property type="entry name" value="6hp_glycosidase-like_sf"/>
</dbReference>
<dbReference type="Pfam" id="PF07492">
    <property type="entry name" value="Trehalase_Ca-bi"/>
    <property type="match status" value="1"/>
</dbReference>
<keyword evidence="3 5" id="KW-0378">Hydrolase</keyword>
<dbReference type="EC" id="3.2.1.28" evidence="5"/>
<evidence type="ECO:0000256" key="3">
    <source>
        <dbReference type="ARBA" id="ARBA00022801"/>
    </source>
</evidence>
<evidence type="ECO:0000256" key="1">
    <source>
        <dbReference type="ARBA" id="ARBA00001576"/>
    </source>
</evidence>
<comment type="similarity">
    <text evidence="2 5">Belongs to the glycosyl hydrolase 37 family.</text>
</comment>
<keyword evidence="6" id="KW-0732">Signal</keyword>
<dbReference type="PRINTS" id="PR00744">
    <property type="entry name" value="GLHYDRLASE37"/>
</dbReference>
<dbReference type="InterPro" id="IPR018232">
    <property type="entry name" value="Glyco_hydro_37_CS"/>
</dbReference>
<evidence type="ECO:0000259" key="7">
    <source>
        <dbReference type="Pfam" id="PF07492"/>
    </source>
</evidence>
<dbReference type="PANTHER" id="PTHR23403">
    <property type="entry name" value="TREHALASE"/>
    <property type="match status" value="1"/>
</dbReference>
<dbReference type="InterPro" id="IPR008928">
    <property type="entry name" value="6-hairpin_glycosidase_sf"/>
</dbReference>
<dbReference type="OrthoDB" id="3542292at2759"/>
<protein>
    <recommendedName>
        <fullName evidence="5">Trehalase</fullName>
        <ecNumber evidence="5">3.2.1.28</ecNumber>
    </recommendedName>
    <alternativeName>
        <fullName evidence="5">Alpha-trehalose glucohydrolase</fullName>
    </alternativeName>
</protein>
<dbReference type="PROSITE" id="PS00928">
    <property type="entry name" value="TREHALASE_2"/>
    <property type="match status" value="1"/>
</dbReference>
<evidence type="ECO:0000256" key="4">
    <source>
        <dbReference type="ARBA" id="ARBA00023295"/>
    </source>
</evidence>